<organism evidence="7 8">
    <name type="scientific">Streptomyces montanisoli</name>
    <dbReference type="NCBI Taxonomy" id="2798581"/>
    <lineage>
        <taxon>Bacteria</taxon>
        <taxon>Bacillati</taxon>
        <taxon>Actinomycetota</taxon>
        <taxon>Actinomycetes</taxon>
        <taxon>Kitasatosporales</taxon>
        <taxon>Streptomycetaceae</taxon>
        <taxon>Streptomyces</taxon>
    </lineage>
</organism>
<evidence type="ECO:0000256" key="1">
    <source>
        <dbReference type="ARBA" id="ARBA00005086"/>
    </source>
</evidence>
<evidence type="ECO:0000256" key="3">
    <source>
        <dbReference type="ARBA" id="ARBA00023002"/>
    </source>
</evidence>
<dbReference type="Proteomes" id="UP000670475">
    <property type="component" value="Unassembled WGS sequence"/>
</dbReference>
<dbReference type="AlphaFoldDB" id="A0A940MBY2"/>
<accession>A0A940MBY2</accession>
<dbReference type="SUPFAM" id="SSF51735">
    <property type="entry name" value="NAD(P)-binding Rossmann-fold domains"/>
    <property type="match status" value="1"/>
</dbReference>
<protein>
    <submittedName>
        <fullName evidence="7">3-hydroxyacyl-CoA dehydrogenase</fullName>
        <ecNumber evidence="7">1.1.1.35</ecNumber>
    </submittedName>
</protein>
<keyword evidence="8" id="KW-1185">Reference proteome</keyword>
<proteinExistence type="inferred from homology"/>
<feature type="domain" description="3-hydroxybutyryl-CoA dehydrogenase reduced Rossmann-fold" evidence="6">
    <location>
        <begin position="370"/>
        <end position="421"/>
    </location>
</feature>
<dbReference type="PANTHER" id="PTHR48075:SF5">
    <property type="entry name" value="3-HYDROXYBUTYRYL-COA DEHYDROGENASE"/>
    <property type="match status" value="1"/>
</dbReference>
<comment type="pathway">
    <text evidence="1">Lipid metabolism; butanoate metabolism.</text>
</comment>
<dbReference type="Gene3D" id="1.10.1040.10">
    <property type="entry name" value="N-(1-d-carboxylethyl)-l-norvaline Dehydrogenase, domain 2"/>
    <property type="match status" value="2"/>
</dbReference>
<dbReference type="NCBIfam" id="NF006124">
    <property type="entry name" value="PRK08268.1"/>
    <property type="match status" value="1"/>
</dbReference>
<evidence type="ECO:0000313" key="8">
    <source>
        <dbReference type="Proteomes" id="UP000670475"/>
    </source>
</evidence>
<dbReference type="InterPro" id="IPR008927">
    <property type="entry name" value="6-PGluconate_DH-like_C_sf"/>
</dbReference>
<dbReference type="RefSeq" id="WP_209339367.1">
    <property type="nucleotide sequence ID" value="NZ_JAGIQL010000024.1"/>
</dbReference>
<feature type="domain" description="3-hydroxyacyl-CoA dehydrogenase C-terminal" evidence="4">
    <location>
        <begin position="422"/>
        <end position="512"/>
    </location>
</feature>
<name>A0A940MBY2_9ACTN</name>
<dbReference type="InterPro" id="IPR006108">
    <property type="entry name" value="3HC_DH_C"/>
</dbReference>
<dbReference type="InterPro" id="IPR041040">
    <property type="entry name" value="3HCDH_RFF"/>
</dbReference>
<dbReference type="EMBL" id="JAGIQL010000024">
    <property type="protein sequence ID" value="MBP0457601.1"/>
    <property type="molecule type" value="Genomic_DNA"/>
</dbReference>
<keyword evidence="3 7" id="KW-0560">Oxidoreductase</keyword>
<dbReference type="Pfam" id="PF00725">
    <property type="entry name" value="3HCDH"/>
    <property type="match status" value="2"/>
</dbReference>
<evidence type="ECO:0000259" key="6">
    <source>
        <dbReference type="Pfam" id="PF18321"/>
    </source>
</evidence>
<feature type="domain" description="3-hydroxyacyl-CoA dehydrogenase NAD binding" evidence="5">
    <location>
        <begin position="10"/>
        <end position="187"/>
    </location>
</feature>
<dbReference type="Pfam" id="PF18321">
    <property type="entry name" value="3HCDH_RFF"/>
    <property type="match status" value="1"/>
</dbReference>
<dbReference type="EC" id="1.1.1.35" evidence="7"/>
<comment type="similarity">
    <text evidence="2">Belongs to the 3-hydroxyacyl-CoA dehydrogenase family.</text>
</comment>
<dbReference type="GO" id="GO:0070403">
    <property type="term" value="F:NAD+ binding"/>
    <property type="evidence" value="ECO:0007669"/>
    <property type="project" value="InterPro"/>
</dbReference>
<dbReference type="PANTHER" id="PTHR48075">
    <property type="entry name" value="3-HYDROXYACYL-COA DEHYDROGENASE FAMILY PROTEIN"/>
    <property type="match status" value="1"/>
</dbReference>
<evidence type="ECO:0000256" key="2">
    <source>
        <dbReference type="ARBA" id="ARBA00009463"/>
    </source>
</evidence>
<dbReference type="InterPro" id="IPR036291">
    <property type="entry name" value="NAD(P)-bd_dom_sf"/>
</dbReference>
<evidence type="ECO:0000313" key="7">
    <source>
        <dbReference type="EMBL" id="MBP0457601.1"/>
    </source>
</evidence>
<feature type="domain" description="3-hydroxyacyl-CoA dehydrogenase C-terminal" evidence="4">
    <location>
        <begin position="190"/>
        <end position="286"/>
    </location>
</feature>
<comment type="caution">
    <text evidence="7">The sequence shown here is derived from an EMBL/GenBank/DDBJ whole genome shotgun (WGS) entry which is preliminary data.</text>
</comment>
<dbReference type="Gene3D" id="3.40.50.720">
    <property type="entry name" value="NAD(P)-binding Rossmann-like Domain"/>
    <property type="match status" value="1"/>
</dbReference>
<dbReference type="GO" id="GO:0006631">
    <property type="term" value="P:fatty acid metabolic process"/>
    <property type="evidence" value="ECO:0007669"/>
    <property type="project" value="InterPro"/>
</dbReference>
<dbReference type="InterPro" id="IPR013328">
    <property type="entry name" value="6PGD_dom2"/>
</dbReference>
<dbReference type="FunFam" id="3.40.50.720:FF:000009">
    <property type="entry name" value="Fatty oxidation complex, alpha subunit"/>
    <property type="match status" value="1"/>
</dbReference>
<sequence length="523" mass="54265">MAAVAHRRPVSVVGTGTMGQGIAQVALVAGHPVRLYDAAPGRSGEAVSAVTARLDRLVEKGRLEAAGRDEAVRRLTAVDDLAGLAGSALVVEAVLEDAAVKRQLFADLEKVVADDCLLATNTSSLAVTEIAGALRLPGRFVGLHFFNPAPLLPLVEVVSGYATDPAAADLAYETARAWGKTPVRCSDTPGFIVNRIARPFYAEAFRLHEERAADAATIDAVLRGSGGFRMGPFELTDLIGQDVNEAVTRSVWDAFFHDPKFTPSLAQHRLVQAGRLGRKSGHGWFPYGDGAAKPEPRTEAPCEAHGDAPREVVVHGDLGPAAGLAGLLREAGVEVRGGRDGRGDGAGEIEVPGGPRLFLAGTGPREGGTAGVVRFDLALDYRSCTRVALSPADGTGESDLRAAVGLFQRLGKEVSVIADVPGMVVARTVAMLIDLALDAEACGVASLQDIDTAMRLGVNYPAGPGEWCTRVGAGWALGVLRELHEEHPGGRYAPSRALRGRAAAEGAGGAVGARSAGAAEDGS</sequence>
<gene>
    <name evidence="7" type="ORF">JFN87_08825</name>
</gene>
<dbReference type="GO" id="GO:0003857">
    <property type="term" value="F:(3S)-3-hydroxyacyl-CoA dehydrogenase (NAD+) activity"/>
    <property type="evidence" value="ECO:0007669"/>
    <property type="project" value="UniProtKB-EC"/>
</dbReference>
<evidence type="ECO:0000259" key="5">
    <source>
        <dbReference type="Pfam" id="PF02737"/>
    </source>
</evidence>
<dbReference type="Pfam" id="PF02737">
    <property type="entry name" value="3HCDH_N"/>
    <property type="match status" value="1"/>
</dbReference>
<reference evidence="7" key="1">
    <citation type="submission" date="2021-03" db="EMBL/GenBank/DDBJ databases">
        <title>Whole genome sequence of Streptomyces bomunensis MMS17-BM035.</title>
        <authorList>
            <person name="Lee J.H."/>
        </authorList>
    </citation>
    <scope>NUCLEOTIDE SEQUENCE</scope>
    <source>
        <strain evidence="7">MMS17-BM035</strain>
    </source>
</reference>
<dbReference type="InterPro" id="IPR006176">
    <property type="entry name" value="3-OHacyl-CoA_DH_NAD-bd"/>
</dbReference>
<evidence type="ECO:0000259" key="4">
    <source>
        <dbReference type="Pfam" id="PF00725"/>
    </source>
</evidence>
<dbReference type="SUPFAM" id="SSF48179">
    <property type="entry name" value="6-phosphogluconate dehydrogenase C-terminal domain-like"/>
    <property type="match status" value="2"/>
</dbReference>